<dbReference type="InterPro" id="IPR050109">
    <property type="entry name" value="HTH-type_TetR-like_transc_reg"/>
</dbReference>
<dbReference type="PANTHER" id="PTHR30055:SF238">
    <property type="entry name" value="MYCOFACTOCIN BIOSYNTHESIS TRANSCRIPTIONAL REGULATOR MFTR-RELATED"/>
    <property type="match status" value="1"/>
</dbReference>
<evidence type="ECO:0000313" key="6">
    <source>
        <dbReference type="EMBL" id="RAK24813.1"/>
    </source>
</evidence>
<keyword evidence="2 4" id="KW-0238">DNA-binding</keyword>
<comment type="caution">
    <text evidence="6">The sequence shown here is derived from an EMBL/GenBank/DDBJ whole genome shotgun (WGS) entry which is preliminary data.</text>
</comment>
<dbReference type="PROSITE" id="PS50977">
    <property type="entry name" value="HTH_TETR_2"/>
    <property type="match status" value="1"/>
</dbReference>
<sequence>MGLREQKAERTRTTAIAAALQLFDQHGYDRTTMEQIAEAAQIGVATLYRHFSGKDQILLDPLIRDVGSLGIALRARPDGEPLPESLGHAVKDSLSRLDGNRNEFLRLRKHLDTASGPQARLWELRHQERLLLTQAIADRSGAAVDEMWVTVAAHTTMTVWEMALELHRGPAGGARTAAELAGEVLCVLGSDRAVIPQ</sequence>
<dbReference type="InterPro" id="IPR023772">
    <property type="entry name" value="DNA-bd_HTH_TetR-type_CS"/>
</dbReference>
<gene>
    <name evidence="6" type="ORF">B0I29_13519</name>
</gene>
<dbReference type="AlphaFoldDB" id="A0A327Z392"/>
<dbReference type="InterPro" id="IPR001647">
    <property type="entry name" value="HTH_TetR"/>
</dbReference>
<accession>A0A327Z392</accession>
<dbReference type="Gene3D" id="1.10.357.10">
    <property type="entry name" value="Tetracycline Repressor, domain 2"/>
    <property type="match status" value="1"/>
</dbReference>
<dbReference type="RefSeq" id="WP_181558318.1">
    <property type="nucleotide sequence ID" value="NZ_JACHWI010000001.1"/>
</dbReference>
<proteinExistence type="predicted"/>
<dbReference type="GO" id="GO:0003700">
    <property type="term" value="F:DNA-binding transcription factor activity"/>
    <property type="evidence" value="ECO:0007669"/>
    <property type="project" value="TreeGrafter"/>
</dbReference>
<dbReference type="PROSITE" id="PS01081">
    <property type="entry name" value="HTH_TETR_1"/>
    <property type="match status" value="1"/>
</dbReference>
<keyword evidence="3" id="KW-0804">Transcription</keyword>
<keyword evidence="7" id="KW-1185">Reference proteome</keyword>
<dbReference type="InterPro" id="IPR009057">
    <property type="entry name" value="Homeodomain-like_sf"/>
</dbReference>
<reference evidence="6 7" key="1">
    <citation type="submission" date="2018-06" db="EMBL/GenBank/DDBJ databases">
        <title>Genomic Encyclopedia of Type Strains, Phase III (KMG-III): the genomes of soil and plant-associated and newly described type strains.</title>
        <authorList>
            <person name="Whitman W."/>
        </authorList>
    </citation>
    <scope>NUCLEOTIDE SEQUENCE [LARGE SCALE GENOMIC DNA]</scope>
    <source>
        <strain evidence="6 7">CGMCC 4.7090</strain>
    </source>
</reference>
<keyword evidence="1" id="KW-0805">Transcription regulation</keyword>
<organism evidence="6 7">
    <name type="scientific">Actinoplanes lutulentus</name>
    <dbReference type="NCBI Taxonomy" id="1287878"/>
    <lineage>
        <taxon>Bacteria</taxon>
        <taxon>Bacillati</taxon>
        <taxon>Actinomycetota</taxon>
        <taxon>Actinomycetes</taxon>
        <taxon>Micromonosporales</taxon>
        <taxon>Micromonosporaceae</taxon>
        <taxon>Actinoplanes</taxon>
    </lineage>
</organism>
<evidence type="ECO:0000256" key="1">
    <source>
        <dbReference type="ARBA" id="ARBA00023015"/>
    </source>
</evidence>
<dbReference type="Proteomes" id="UP000249341">
    <property type="component" value="Unassembled WGS sequence"/>
</dbReference>
<feature type="DNA-binding region" description="H-T-H motif" evidence="4">
    <location>
        <begin position="32"/>
        <end position="51"/>
    </location>
</feature>
<evidence type="ECO:0000256" key="3">
    <source>
        <dbReference type="ARBA" id="ARBA00023163"/>
    </source>
</evidence>
<evidence type="ECO:0000256" key="2">
    <source>
        <dbReference type="ARBA" id="ARBA00023125"/>
    </source>
</evidence>
<evidence type="ECO:0000256" key="4">
    <source>
        <dbReference type="PROSITE-ProRule" id="PRU00335"/>
    </source>
</evidence>
<evidence type="ECO:0000259" key="5">
    <source>
        <dbReference type="PROSITE" id="PS50977"/>
    </source>
</evidence>
<feature type="domain" description="HTH tetR-type" evidence="5">
    <location>
        <begin position="9"/>
        <end position="69"/>
    </location>
</feature>
<protein>
    <submittedName>
        <fullName evidence="6">TetR family transcriptional regulator</fullName>
    </submittedName>
</protein>
<dbReference type="SUPFAM" id="SSF46689">
    <property type="entry name" value="Homeodomain-like"/>
    <property type="match status" value="1"/>
</dbReference>
<dbReference type="PRINTS" id="PR00455">
    <property type="entry name" value="HTHTETR"/>
</dbReference>
<dbReference type="EMBL" id="QLMJ01000035">
    <property type="protein sequence ID" value="RAK24813.1"/>
    <property type="molecule type" value="Genomic_DNA"/>
</dbReference>
<dbReference type="Pfam" id="PF00440">
    <property type="entry name" value="TetR_N"/>
    <property type="match status" value="1"/>
</dbReference>
<dbReference type="GO" id="GO:0000976">
    <property type="term" value="F:transcription cis-regulatory region binding"/>
    <property type="evidence" value="ECO:0007669"/>
    <property type="project" value="TreeGrafter"/>
</dbReference>
<name>A0A327Z392_9ACTN</name>
<evidence type="ECO:0000313" key="7">
    <source>
        <dbReference type="Proteomes" id="UP000249341"/>
    </source>
</evidence>
<dbReference type="PANTHER" id="PTHR30055">
    <property type="entry name" value="HTH-TYPE TRANSCRIPTIONAL REGULATOR RUTR"/>
    <property type="match status" value="1"/>
</dbReference>